<keyword evidence="1" id="KW-1133">Transmembrane helix</keyword>
<organism evidence="2 3">
    <name type="scientific">Streptomyces katrae</name>
    <dbReference type="NCBI Taxonomy" id="68223"/>
    <lineage>
        <taxon>Bacteria</taxon>
        <taxon>Bacillati</taxon>
        <taxon>Actinomycetota</taxon>
        <taxon>Actinomycetes</taxon>
        <taxon>Kitasatosporales</taxon>
        <taxon>Streptomycetaceae</taxon>
        <taxon>Streptomyces</taxon>
    </lineage>
</organism>
<sequence length="107" mass="11839">MAREEKVMLTAREVSYLWPGVRPHSVYVNALAYGVRMATDSWPTTTGYASKVSYNADDVRRVAPQVAAKPLKGPSRVPCCLLLIVLIVGPFVWLAIYIVRGSGWSGW</sequence>
<gene>
    <name evidence="2" type="ORF">VR44_13810</name>
</gene>
<dbReference type="AlphaFoldDB" id="A0A0F4JI74"/>
<evidence type="ECO:0000313" key="3">
    <source>
        <dbReference type="Proteomes" id="UP000033551"/>
    </source>
</evidence>
<keyword evidence="1" id="KW-0472">Membrane</keyword>
<comment type="caution">
    <text evidence="2">The sequence shown here is derived from an EMBL/GenBank/DDBJ whole genome shotgun (WGS) entry which is preliminary data.</text>
</comment>
<dbReference type="Proteomes" id="UP000033551">
    <property type="component" value="Unassembled WGS sequence"/>
</dbReference>
<reference evidence="2 3" key="1">
    <citation type="submission" date="2015-02" db="EMBL/GenBank/DDBJ databases">
        <authorList>
            <person name="Ju K.-S."/>
            <person name="Doroghazi J.R."/>
            <person name="Metcalf W."/>
        </authorList>
    </citation>
    <scope>NUCLEOTIDE SEQUENCE [LARGE SCALE GENOMIC DNA]</scope>
    <source>
        <strain evidence="2 3">NRRL ISP-5550</strain>
    </source>
</reference>
<feature type="transmembrane region" description="Helical" evidence="1">
    <location>
        <begin position="79"/>
        <end position="99"/>
    </location>
</feature>
<evidence type="ECO:0000313" key="2">
    <source>
        <dbReference type="EMBL" id="KJY33499.1"/>
    </source>
</evidence>
<dbReference type="PATRIC" id="fig|68223.7.peg.7041"/>
<keyword evidence="3" id="KW-1185">Reference proteome</keyword>
<dbReference type="OrthoDB" id="4333662at2"/>
<protein>
    <submittedName>
        <fullName evidence="2">Uncharacterized protein</fullName>
    </submittedName>
</protein>
<dbReference type="RefSeq" id="WP_045947768.1">
    <property type="nucleotide sequence ID" value="NZ_JZWV01000354.1"/>
</dbReference>
<dbReference type="EMBL" id="JZWV01000354">
    <property type="protein sequence ID" value="KJY33499.1"/>
    <property type="molecule type" value="Genomic_DNA"/>
</dbReference>
<proteinExistence type="predicted"/>
<keyword evidence="1" id="KW-0812">Transmembrane</keyword>
<accession>A0A0F4JI74</accession>
<evidence type="ECO:0000256" key="1">
    <source>
        <dbReference type="SAM" id="Phobius"/>
    </source>
</evidence>
<name>A0A0F4JI74_9ACTN</name>